<dbReference type="PANTHER" id="PTHR42794:SF2">
    <property type="entry name" value="ABC TRANSPORTER ATP-BINDING PROTEIN"/>
    <property type="match status" value="1"/>
</dbReference>
<dbReference type="AlphaFoldDB" id="A0A1T5MWT8"/>
<dbReference type="PROSITE" id="PS50893">
    <property type="entry name" value="ABC_TRANSPORTER_2"/>
    <property type="match status" value="1"/>
</dbReference>
<proteinExistence type="predicted"/>
<evidence type="ECO:0000256" key="2">
    <source>
        <dbReference type="ARBA" id="ARBA00022741"/>
    </source>
</evidence>
<dbReference type="EMBL" id="FUZT01000029">
    <property type="protein sequence ID" value="SKC92463.1"/>
    <property type="molecule type" value="Genomic_DNA"/>
</dbReference>
<organism evidence="5 6">
    <name type="scientific">Maledivibacter halophilus</name>
    <dbReference type="NCBI Taxonomy" id="36842"/>
    <lineage>
        <taxon>Bacteria</taxon>
        <taxon>Bacillati</taxon>
        <taxon>Bacillota</taxon>
        <taxon>Clostridia</taxon>
        <taxon>Peptostreptococcales</taxon>
        <taxon>Caminicellaceae</taxon>
        <taxon>Maledivibacter</taxon>
    </lineage>
</organism>
<name>A0A1T5MWT8_9FIRM</name>
<dbReference type="InterPro" id="IPR027417">
    <property type="entry name" value="P-loop_NTPase"/>
</dbReference>
<evidence type="ECO:0000256" key="3">
    <source>
        <dbReference type="ARBA" id="ARBA00022840"/>
    </source>
</evidence>
<keyword evidence="1" id="KW-0813">Transport</keyword>
<sequence>MIKLENLSLSIDRINILNGIDLKIDKGDLIGIIGPNGSGKSSLLRCIYRVMKKSGGKIYFEDKDIDNLSIKDTSKKLAVVSQHNEYNFDFTVFDMVMMGRSPYKKFLDKDTSYDIDIALNSLETVGMIDFKDRNYSSLSGGEKQGVILARALCQKAEYLVLDEPTNHLDIKHQLEFMEVVKNLNITVIAAIHDLNIALKYCNKICAIKEGKVVAYGTKEEVITPKIISKLFGVNSKIIADDETGIKSVAFTLNHI</sequence>
<evidence type="ECO:0000313" key="5">
    <source>
        <dbReference type="EMBL" id="SKC92463.1"/>
    </source>
</evidence>
<dbReference type="Pfam" id="PF00005">
    <property type="entry name" value="ABC_tran"/>
    <property type="match status" value="1"/>
</dbReference>
<dbReference type="SMART" id="SM00382">
    <property type="entry name" value="AAA"/>
    <property type="match status" value="1"/>
</dbReference>
<gene>
    <name evidence="5" type="ORF">SAMN02194393_05477</name>
</gene>
<dbReference type="PANTHER" id="PTHR42794">
    <property type="entry name" value="HEMIN IMPORT ATP-BINDING PROTEIN HMUV"/>
    <property type="match status" value="1"/>
</dbReference>
<dbReference type="InterPro" id="IPR003439">
    <property type="entry name" value="ABC_transporter-like_ATP-bd"/>
</dbReference>
<dbReference type="InterPro" id="IPR003593">
    <property type="entry name" value="AAA+_ATPase"/>
</dbReference>
<evidence type="ECO:0000313" key="6">
    <source>
        <dbReference type="Proteomes" id="UP000190285"/>
    </source>
</evidence>
<dbReference type="OrthoDB" id="9799337at2"/>
<accession>A0A1T5MWT8</accession>
<keyword evidence="3 5" id="KW-0067">ATP-binding</keyword>
<keyword evidence="2" id="KW-0547">Nucleotide-binding</keyword>
<dbReference type="GO" id="GO:0016887">
    <property type="term" value="F:ATP hydrolysis activity"/>
    <property type="evidence" value="ECO:0007669"/>
    <property type="project" value="InterPro"/>
</dbReference>
<evidence type="ECO:0000259" key="4">
    <source>
        <dbReference type="PROSITE" id="PS50893"/>
    </source>
</evidence>
<dbReference type="STRING" id="36842.SAMN02194393_05477"/>
<dbReference type="Gene3D" id="3.40.50.300">
    <property type="entry name" value="P-loop containing nucleotide triphosphate hydrolases"/>
    <property type="match status" value="1"/>
</dbReference>
<dbReference type="FunFam" id="3.40.50.300:FF:000134">
    <property type="entry name" value="Iron-enterobactin ABC transporter ATP-binding protein"/>
    <property type="match status" value="1"/>
</dbReference>
<feature type="domain" description="ABC transporter" evidence="4">
    <location>
        <begin position="2"/>
        <end position="234"/>
    </location>
</feature>
<evidence type="ECO:0000256" key="1">
    <source>
        <dbReference type="ARBA" id="ARBA00022448"/>
    </source>
</evidence>
<reference evidence="5 6" key="1">
    <citation type="submission" date="2017-02" db="EMBL/GenBank/DDBJ databases">
        <authorList>
            <person name="Peterson S.W."/>
        </authorList>
    </citation>
    <scope>NUCLEOTIDE SEQUENCE [LARGE SCALE GENOMIC DNA]</scope>
    <source>
        <strain evidence="5 6">M1</strain>
    </source>
</reference>
<dbReference type="GO" id="GO:0005524">
    <property type="term" value="F:ATP binding"/>
    <property type="evidence" value="ECO:0007669"/>
    <property type="project" value="UniProtKB-KW"/>
</dbReference>
<dbReference type="SUPFAM" id="SSF52540">
    <property type="entry name" value="P-loop containing nucleoside triphosphate hydrolases"/>
    <property type="match status" value="1"/>
</dbReference>
<dbReference type="CDD" id="cd03214">
    <property type="entry name" value="ABC_Iron-Siderophores_B12_Hemin"/>
    <property type="match status" value="1"/>
</dbReference>
<dbReference type="RefSeq" id="WP_079496036.1">
    <property type="nucleotide sequence ID" value="NZ_FUZT01000029.1"/>
</dbReference>
<keyword evidence="6" id="KW-1185">Reference proteome</keyword>
<protein>
    <submittedName>
        <fullName evidence="5">Iron complex transport system ATP-binding protein</fullName>
    </submittedName>
</protein>
<dbReference type="Proteomes" id="UP000190285">
    <property type="component" value="Unassembled WGS sequence"/>
</dbReference>